<dbReference type="Pfam" id="PF14345">
    <property type="entry name" value="GDYXXLXY"/>
    <property type="match status" value="1"/>
</dbReference>
<dbReference type="OrthoDB" id="4868247at2"/>
<dbReference type="RefSeq" id="WP_044432312.1">
    <property type="nucleotide sequence ID" value="NZ_BJYZ01000011.1"/>
</dbReference>
<organism evidence="1 2">
    <name type="scientific">Skermanella aerolata</name>
    <dbReference type="NCBI Taxonomy" id="393310"/>
    <lineage>
        <taxon>Bacteria</taxon>
        <taxon>Pseudomonadati</taxon>
        <taxon>Pseudomonadota</taxon>
        <taxon>Alphaproteobacteria</taxon>
        <taxon>Rhodospirillales</taxon>
        <taxon>Azospirillaceae</taxon>
        <taxon>Skermanella</taxon>
    </lineage>
</organism>
<dbReference type="Proteomes" id="UP000321523">
    <property type="component" value="Unassembled WGS sequence"/>
</dbReference>
<comment type="caution">
    <text evidence="1">The sequence shown here is derived from an EMBL/GenBank/DDBJ whole genome shotgun (WGS) entry which is preliminary data.</text>
</comment>
<sequence>MNREGSGREPLTRGSRLLILALVQTAVLAALIGYRQWTLETGTPVVLAIRPVDPRSLFQGDYVQLSYEIGHLRIDRLAGDDDLERGETVFVDLQPGRPAWQATGVWRRRPVAAPTGAVLRGRVDWVAEQQCEESGTGESTAIVPCRIAGIHYGIESYFVPEGKGREWERPVEGERIDIRVAVNRAGTPAISAILVNGQPQVEEGLF</sequence>
<keyword evidence="2" id="KW-1185">Reference proteome</keyword>
<gene>
    <name evidence="1" type="ORF">SAE02_27750</name>
</gene>
<name>A0A512DQ88_9PROT</name>
<evidence type="ECO:0000313" key="2">
    <source>
        <dbReference type="Proteomes" id="UP000321523"/>
    </source>
</evidence>
<accession>A0A512DQ88</accession>
<evidence type="ECO:0000313" key="1">
    <source>
        <dbReference type="EMBL" id="GEO38627.1"/>
    </source>
</evidence>
<protein>
    <recommendedName>
        <fullName evidence="3">Membrane-anchored protein</fullName>
    </recommendedName>
</protein>
<evidence type="ECO:0008006" key="3">
    <source>
        <dbReference type="Google" id="ProtNLM"/>
    </source>
</evidence>
<reference evidence="1 2" key="1">
    <citation type="submission" date="2019-07" db="EMBL/GenBank/DDBJ databases">
        <title>Whole genome shotgun sequence of Skermanella aerolata NBRC 106429.</title>
        <authorList>
            <person name="Hosoyama A."/>
            <person name="Uohara A."/>
            <person name="Ohji S."/>
            <person name="Ichikawa N."/>
        </authorList>
    </citation>
    <scope>NUCLEOTIDE SEQUENCE [LARGE SCALE GENOMIC DNA]</scope>
    <source>
        <strain evidence="1 2">NBRC 106429</strain>
    </source>
</reference>
<dbReference type="InterPro" id="IPR025833">
    <property type="entry name" value="GDYXXLXY"/>
</dbReference>
<dbReference type="AlphaFoldDB" id="A0A512DQ88"/>
<proteinExistence type="predicted"/>
<dbReference type="EMBL" id="BJYZ01000011">
    <property type="protein sequence ID" value="GEO38627.1"/>
    <property type="molecule type" value="Genomic_DNA"/>
</dbReference>